<dbReference type="Proteomes" id="UP000472272">
    <property type="component" value="Chromosome 2"/>
</dbReference>
<evidence type="ECO:0000256" key="3">
    <source>
        <dbReference type="ARBA" id="ARBA00022723"/>
    </source>
</evidence>
<keyword evidence="8" id="KW-0325">Glycoprotein</keyword>
<keyword evidence="9 10" id="KW-0326">Glycosidase</keyword>
<gene>
    <name evidence="12" type="primary">MAN2B1</name>
</gene>
<dbReference type="InterPro" id="IPR027291">
    <property type="entry name" value="Glyco_hydro_38_N_sf"/>
</dbReference>
<dbReference type="InterPro" id="IPR011682">
    <property type="entry name" value="Glyco_hydro_38_C"/>
</dbReference>
<dbReference type="Pfam" id="PF09261">
    <property type="entry name" value="Alpha-mann_mid"/>
    <property type="match status" value="1"/>
</dbReference>
<evidence type="ECO:0000256" key="6">
    <source>
        <dbReference type="ARBA" id="ARBA00022833"/>
    </source>
</evidence>
<dbReference type="Pfam" id="PF07748">
    <property type="entry name" value="Glyco_hydro_38C"/>
    <property type="match status" value="1"/>
</dbReference>
<dbReference type="Pfam" id="PF17677">
    <property type="entry name" value="Glyco_hydro38C2"/>
    <property type="match status" value="1"/>
</dbReference>
<reference evidence="12 13" key="1">
    <citation type="journal article" date="2019" name="Proc. Natl. Acad. Sci. U.S.A.">
        <title>Regulatory changes in pterin and carotenoid genes underlie balanced color polymorphisms in the wall lizard.</title>
        <authorList>
            <person name="Andrade P."/>
            <person name="Pinho C."/>
            <person name="Perez I de Lanuza G."/>
            <person name="Afonso S."/>
            <person name="Brejcha J."/>
            <person name="Rubin C.J."/>
            <person name="Wallerman O."/>
            <person name="Pereira P."/>
            <person name="Sabatino S.J."/>
            <person name="Bellati A."/>
            <person name="Pellitteri-Rosa D."/>
            <person name="Bosakova Z."/>
            <person name="Bunikis I."/>
            <person name="Carretero M.A."/>
            <person name="Feiner N."/>
            <person name="Marsik P."/>
            <person name="Pauperio F."/>
            <person name="Salvi D."/>
            <person name="Soler L."/>
            <person name="While G.M."/>
            <person name="Uller T."/>
            <person name="Font E."/>
            <person name="Andersson L."/>
            <person name="Carneiro M."/>
        </authorList>
    </citation>
    <scope>NUCLEOTIDE SEQUENCE</scope>
</reference>
<dbReference type="FunFam" id="2.70.98.30:FF:000003">
    <property type="entry name" value="Alpha-mannosidase"/>
    <property type="match status" value="1"/>
</dbReference>
<keyword evidence="3 10" id="KW-0479">Metal-binding</keyword>
<comment type="catalytic activity">
    <reaction evidence="1">
        <text>Hydrolysis of terminal, non-reducing alpha-D-mannose residues in alpha-D-mannosides.</text>
        <dbReference type="EC" id="3.2.1.24"/>
    </reaction>
</comment>
<dbReference type="InterPro" id="IPR011013">
    <property type="entry name" value="Gal_mutarotase_sf_dom"/>
</dbReference>
<reference evidence="12" key="2">
    <citation type="submission" date="2025-08" db="UniProtKB">
        <authorList>
            <consortium name="Ensembl"/>
        </authorList>
    </citation>
    <scope>IDENTIFICATION</scope>
</reference>
<dbReference type="InterPro" id="IPR013780">
    <property type="entry name" value="Glyco_hydro_b"/>
</dbReference>
<keyword evidence="4 10" id="KW-0732">Signal</keyword>
<dbReference type="EC" id="3.2.1.-" evidence="10"/>
<dbReference type="Gene3D" id="2.60.40.1360">
    <property type="match status" value="1"/>
</dbReference>
<comment type="cofactor">
    <cofactor evidence="10">
        <name>Zn(2+)</name>
        <dbReference type="ChEBI" id="CHEBI:29105"/>
    </cofactor>
    <text evidence="10">Binds 1 zinc ion per subunit.</text>
</comment>
<dbReference type="SUPFAM" id="SSF74650">
    <property type="entry name" value="Galactose mutarotase-like"/>
    <property type="match status" value="1"/>
</dbReference>
<dbReference type="FunFam" id="3.20.110.10:FF:000001">
    <property type="entry name" value="Alpha-mannosidase"/>
    <property type="match status" value="1"/>
</dbReference>
<evidence type="ECO:0000313" key="13">
    <source>
        <dbReference type="Proteomes" id="UP000472272"/>
    </source>
</evidence>
<evidence type="ECO:0000256" key="7">
    <source>
        <dbReference type="ARBA" id="ARBA00023157"/>
    </source>
</evidence>
<dbReference type="CDD" id="cd10810">
    <property type="entry name" value="GH38N_AMII_LAM_like"/>
    <property type="match status" value="1"/>
</dbReference>
<dbReference type="GO" id="GO:0005764">
    <property type="term" value="C:lysosome"/>
    <property type="evidence" value="ECO:0007669"/>
    <property type="project" value="TreeGrafter"/>
</dbReference>
<organism evidence="12 13">
    <name type="scientific">Podarcis muralis</name>
    <name type="common">Wall lizard</name>
    <name type="synonym">Lacerta muralis</name>
    <dbReference type="NCBI Taxonomy" id="64176"/>
    <lineage>
        <taxon>Eukaryota</taxon>
        <taxon>Metazoa</taxon>
        <taxon>Chordata</taxon>
        <taxon>Craniata</taxon>
        <taxon>Vertebrata</taxon>
        <taxon>Euteleostomi</taxon>
        <taxon>Lepidosauria</taxon>
        <taxon>Squamata</taxon>
        <taxon>Bifurcata</taxon>
        <taxon>Unidentata</taxon>
        <taxon>Episquamata</taxon>
        <taxon>Laterata</taxon>
        <taxon>Lacertibaenia</taxon>
        <taxon>Lacertidae</taxon>
        <taxon>Podarcis</taxon>
    </lineage>
</organism>
<dbReference type="SMART" id="SM00872">
    <property type="entry name" value="Alpha-mann_mid"/>
    <property type="match status" value="1"/>
</dbReference>
<protein>
    <recommendedName>
        <fullName evidence="10">Alpha-mannosidase</fullName>
        <ecNumber evidence="10">3.2.1.-</ecNumber>
    </recommendedName>
</protein>
<dbReference type="GeneTree" id="ENSGT01030000234638"/>
<keyword evidence="7" id="KW-1015">Disulfide bond</keyword>
<dbReference type="PANTHER" id="PTHR11607:SF3">
    <property type="entry name" value="LYSOSOMAL ALPHA-MANNOSIDASE"/>
    <property type="match status" value="1"/>
</dbReference>
<dbReference type="InterPro" id="IPR015341">
    <property type="entry name" value="Glyco_hydro_38_cen"/>
</dbReference>
<dbReference type="FunFam" id="2.60.40.1180:FF:000018">
    <property type="entry name" value="Alpha-mannosidase"/>
    <property type="match status" value="1"/>
</dbReference>
<evidence type="ECO:0000256" key="8">
    <source>
        <dbReference type="ARBA" id="ARBA00023180"/>
    </source>
</evidence>
<dbReference type="PANTHER" id="PTHR11607">
    <property type="entry name" value="ALPHA-MANNOSIDASE"/>
    <property type="match status" value="1"/>
</dbReference>
<keyword evidence="5 10" id="KW-0378">Hydrolase</keyword>
<dbReference type="GO" id="GO:0030246">
    <property type="term" value="F:carbohydrate binding"/>
    <property type="evidence" value="ECO:0007669"/>
    <property type="project" value="InterPro"/>
</dbReference>
<dbReference type="InterPro" id="IPR037094">
    <property type="entry name" value="Glyco_hydro_38_cen_sf"/>
</dbReference>
<evidence type="ECO:0000256" key="9">
    <source>
        <dbReference type="ARBA" id="ARBA00023295"/>
    </source>
</evidence>
<dbReference type="InterPro" id="IPR048534">
    <property type="entry name" value="Man2a1-like_dom"/>
</dbReference>
<evidence type="ECO:0000256" key="4">
    <source>
        <dbReference type="ARBA" id="ARBA00022729"/>
    </source>
</evidence>
<name>A0A670IUR1_PODMU</name>
<dbReference type="OMA" id="FIWRPSK"/>
<dbReference type="FunFam" id="1.20.1270.50:FF:000003">
    <property type="entry name" value="Alpha-mannosidase"/>
    <property type="match status" value="1"/>
</dbReference>
<evidence type="ECO:0000256" key="2">
    <source>
        <dbReference type="ARBA" id="ARBA00009792"/>
    </source>
</evidence>
<dbReference type="Gene3D" id="2.70.98.30">
    <property type="entry name" value="Golgi alpha-mannosidase II, domain 4"/>
    <property type="match status" value="1"/>
</dbReference>
<dbReference type="Ensembl" id="ENSPMRT00000017020.1">
    <property type="protein sequence ID" value="ENSPMRP00000015943.1"/>
    <property type="gene ID" value="ENSPMRG00000010644.1"/>
</dbReference>
<dbReference type="GO" id="GO:0004559">
    <property type="term" value="F:alpha-mannosidase activity"/>
    <property type="evidence" value="ECO:0007669"/>
    <property type="project" value="UniProtKB-EC"/>
</dbReference>
<dbReference type="InterPro" id="IPR041147">
    <property type="entry name" value="GH38_C"/>
</dbReference>
<dbReference type="AlphaFoldDB" id="A0A670IUR1"/>
<keyword evidence="6 10" id="KW-0862">Zinc</keyword>
<dbReference type="Gene3D" id="3.20.110.10">
    <property type="entry name" value="Glycoside hydrolase 38, N terminal domain"/>
    <property type="match status" value="1"/>
</dbReference>
<dbReference type="InterPro" id="IPR000602">
    <property type="entry name" value="Glyco_hydro_38_N"/>
</dbReference>
<keyword evidence="13" id="KW-1185">Reference proteome</keyword>
<dbReference type="Gene3D" id="1.20.1270.50">
    <property type="entry name" value="Glycoside hydrolase family 38, central domain"/>
    <property type="match status" value="2"/>
</dbReference>
<evidence type="ECO:0000313" key="12">
    <source>
        <dbReference type="Ensembl" id="ENSPMRP00000015943.1"/>
    </source>
</evidence>
<dbReference type="InterPro" id="IPR011330">
    <property type="entry name" value="Glyco_hydro/deAcase_b/a-brl"/>
</dbReference>
<evidence type="ECO:0000256" key="10">
    <source>
        <dbReference type="RuleBase" id="RU361199"/>
    </source>
</evidence>
<proteinExistence type="inferred from homology"/>
<dbReference type="Pfam" id="PF01074">
    <property type="entry name" value="Glyco_hydro_38N"/>
    <property type="match status" value="1"/>
</dbReference>
<dbReference type="GO" id="GO:0006013">
    <property type="term" value="P:mannose metabolic process"/>
    <property type="evidence" value="ECO:0007669"/>
    <property type="project" value="InterPro"/>
</dbReference>
<dbReference type="Pfam" id="PF21260">
    <property type="entry name" value="Laman-like_dom"/>
    <property type="match status" value="1"/>
</dbReference>
<evidence type="ECO:0000256" key="5">
    <source>
        <dbReference type="ARBA" id="ARBA00022801"/>
    </source>
</evidence>
<evidence type="ECO:0000259" key="11">
    <source>
        <dbReference type="SMART" id="SM00872"/>
    </source>
</evidence>
<dbReference type="SUPFAM" id="SSF88688">
    <property type="entry name" value="Families 57/38 glycoside transferase middle domain"/>
    <property type="match status" value="1"/>
</dbReference>
<accession>A0A670IUR1</accession>
<sequence length="1010" mass="112709">MTASLATAAGASAMGLRSGLGFLMGAALVAAAAATCGYQSCPVTKPDMLNVHLIPHTHDDVGWLKTVDQYFFGVRNDIQHAGVQYILDSVIPQLLADPSKRFIYVEVVFFARWWGLQTEAMRQAVRQLVAEGRLEFVNGGWCMNDEAAVHYNPVIDQMSLGLHFLKEAFGECGRPRVAWHIDPFGHSREQASLFAQMGYDGFFVGRIDYQDKAQREALREMEQLWRGSGSLPPPAADLFTGVLPNGYNPPMSLCWDQICSDNPIVDDDSDENNVESIVAYFLGTAAAQAKHYRTNHIVMTMGSDFQYENALLWYKNMDKLIKHVNAKQLNGSRVNVLYSTPSCYLWELNKANISWTVKYDDFFPYADGPHQFWTGYFTSRPALKRYERLSNNFLQVCNQLEVLAGAQANVGPYGNASSSVLRQAMGVAQHHDAVTGTAKQHVTNDYAKQLSTGWDACEVVVSNALTSIVGSKENFIYCTYLNISVCLLTEVASTFMVIVYNPLARPVGWNVRLPVNGSHYSVLDPSGQAVLNEVIPVSNFTRAVRHDRGDAVNELVFQASAPPLGYTTYSVSRLPGKEPARSRLLKRLPHQPGADQLSWSIQNEHLRVLVDPKTGLLKEIQNLDKNISLPVSQNFFWYNASAGNEENSQASGAYIFRPDTSQTFPIAKGAQVHHVKTQVVEELYQNFSAWCSQVVRLYAGQAYVELEWTVGPIPIHDGLGKEIISRFETDLQTAGRFYTDSNGREILERRRNYRATWNLSQTEPVAGNYYPVNSRIYIKDQKVQLTVLTDRSQGGSSVFDGSLELMVHRRLLHDDSRGVGEPLLEPGDFHHGLVVRGRHLILLDTAESSAEQHRLWAQQEFMAPQLVLAPGQGPPYQPGQDNVKEFSALHQALPSNVHLLTLAQWEPDSVLIRLEHQFERGESANGSMPAVVNLLNLFSSFNIITVQEMNLAANQKLEDVNRLIWQPAEGKSSTLNVATVTDWMGHICCYKRKMASGDQKTHKSLGNTLC</sequence>
<dbReference type="InterPro" id="IPR050843">
    <property type="entry name" value="Glycosyl_Hydrlase_38"/>
</dbReference>
<evidence type="ECO:0000256" key="1">
    <source>
        <dbReference type="ARBA" id="ARBA00000365"/>
    </source>
</evidence>
<dbReference type="GO" id="GO:0046872">
    <property type="term" value="F:metal ion binding"/>
    <property type="evidence" value="ECO:0007669"/>
    <property type="project" value="UniProtKB-KW"/>
</dbReference>
<feature type="domain" description="Glycoside hydrolase family 38 central" evidence="11">
    <location>
        <begin position="371"/>
        <end position="450"/>
    </location>
</feature>
<feature type="chain" id="PRO_5025716435" description="Alpha-mannosidase" evidence="10">
    <location>
        <begin position="35"/>
        <end position="1010"/>
    </location>
</feature>
<reference evidence="12" key="3">
    <citation type="submission" date="2025-09" db="UniProtKB">
        <authorList>
            <consortium name="Ensembl"/>
        </authorList>
    </citation>
    <scope>IDENTIFICATION</scope>
</reference>
<dbReference type="GO" id="GO:0005615">
    <property type="term" value="C:extracellular space"/>
    <property type="evidence" value="ECO:0007669"/>
    <property type="project" value="Ensembl"/>
</dbReference>
<dbReference type="Gene3D" id="2.60.40.1180">
    <property type="entry name" value="Golgi alpha-mannosidase II"/>
    <property type="match status" value="1"/>
</dbReference>
<dbReference type="InterPro" id="IPR028995">
    <property type="entry name" value="Glyco_hydro_57/38_cen_sf"/>
</dbReference>
<dbReference type="GO" id="GO:0005654">
    <property type="term" value="C:nucleoplasm"/>
    <property type="evidence" value="ECO:0007669"/>
    <property type="project" value="Ensembl"/>
</dbReference>
<dbReference type="FunFam" id="1.20.1270.50:FF:000002">
    <property type="entry name" value="Alpha-mannosidase"/>
    <property type="match status" value="1"/>
</dbReference>
<dbReference type="SUPFAM" id="SSF88713">
    <property type="entry name" value="Glycoside hydrolase/deacetylase"/>
    <property type="match status" value="1"/>
</dbReference>
<feature type="signal peptide" evidence="10">
    <location>
        <begin position="1"/>
        <end position="34"/>
    </location>
</feature>
<comment type="similarity">
    <text evidence="2 10">Belongs to the glycosyl hydrolase 38 family.</text>
</comment>